<dbReference type="Pfam" id="PF02353">
    <property type="entry name" value="CMAS"/>
    <property type="match status" value="1"/>
</dbReference>
<dbReference type="PIRSF" id="PIRSF003085">
    <property type="entry name" value="CMAS"/>
    <property type="match status" value="1"/>
</dbReference>
<dbReference type="EMBL" id="JACXLD010000004">
    <property type="protein sequence ID" value="MBD2859200.1"/>
    <property type="molecule type" value="Genomic_DNA"/>
</dbReference>
<evidence type="ECO:0000313" key="7">
    <source>
        <dbReference type="EMBL" id="MBD2859200.1"/>
    </source>
</evidence>
<dbReference type="PANTHER" id="PTHR43667:SF2">
    <property type="entry name" value="FATTY ACID C-METHYL TRANSFERASE"/>
    <property type="match status" value="1"/>
</dbReference>
<keyword evidence="4" id="KW-0949">S-adenosyl-L-methionine</keyword>
<organism evidence="7 8">
    <name type="scientific">Spongiibacter pelagi</name>
    <dbReference type="NCBI Taxonomy" id="2760804"/>
    <lineage>
        <taxon>Bacteria</taxon>
        <taxon>Pseudomonadati</taxon>
        <taxon>Pseudomonadota</taxon>
        <taxon>Gammaproteobacteria</taxon>
        <taxon>Cellvibrionales</taxon>
        <taxon>Spongiibacteraceae</taxon>
        <taxon>Spongiibacter</taxon>
    </lineage>
</organism>
<dbReference type="GO" id="GO:0008610">
    <property type="term" value="P:lipid biosynthetic process"/>
    <property type="evidence" value="ECO:0007669"/>
    <property type="project" value="InterPro"/>
</dbReference>
<evidence type="ECO:0000256" key="5">
    <source>
        <dbReference type="ARBA" id="ARBA00023098"/>
    </source>
</evidence>
<keyword evidence="8" id="KW-1185">Reference proteome</keyword>
<dbReference type="AlphaFoldDB" id="A0A927C0W5"/>
<sequence>MEASISLSELSWLQRLARAQVFKVLSQVEGGGLTLKEQGQEFFFGDSNSDLQADIRVNKPEFYTRILFGGSIAAAESWVDQDWESDTLTQVIQVFARCLPVIEKLEQRFAWLRMPAEMIGRFVRRNTKEGSRTNIAAHYDLGNDMYRLFLDPYMQYSSAIFPSSASTLSEAQEYKMWKICEALELGPEDHLLEIGTGWGGLACYAAKHYGCRVTTTTLSGEQFKLAQQRALDMGVSDKVEFLLKDYRDLEGQFDKLVSIEMIEAVGHEFLGQYFSALNNLLKPGGKLLIQAITIADQRYEAYRRSTDFINRYIFPGGCLPSVSVMMEQLRAQTRFNLDSIQSYGLDYARTLEVWEQRFNENHSALNSLGYSDDFQRLWQFYFAYCQAGFLEETINLIHFQASKQR</sequence>
<dbReference type="GO" id="GO:0032259">
    <property type="term" value="P:methylation"/>
    <property type="evidence" value="ECO:0007669"/>
    <property type="project" value="UniProtKB-KW"/>
</dbReference>
<feature type="active site" evidence="6">
    <location>
        <position position="385"/>
    </location>
</feature>
<evidence type="ECO:0000256" key="3">
    <source>
        <dbReference type="ARBA" id="ARBA00022679"/>
    </source>
</evidence>
<comment type="similarity">
    <text evidence="1">Belongs to the CFA/CMAS family.</text>
</comment>
<evidence type="ECO:0000313" key="8">
    <source>
        <dbReference type="Proteomes" id="UP000610558"/>
    </source>
</evidence>
<dbReference type="RefSeq" id="WP_190764766.1">
    <property type="nucleotide sequence ID" value="NZ_JACXLD010000004.1"/>
</dbReference>
<reference evidence="7" key="1">
    <citation type="submission" date="2020-09" db="EMBL/GenBank/DDBJ databases">
        <authorList>
            <person name="Yoon J.-W."/>
        </authorList>
    </citation>
    <scope>NUCLEOTIDE SEQUENCE</scope>
    <source>
        <strain evidence="7">KMU-158</strain>
    </source>
</reference>
<evidence type="ECO:0000256" key="2">
    <source>
        <dbReference type="ARBA" id="ARBA00022603"/>
    </source>
</evidence>
<keyword evidence="5" id="KW-0443">Lipid metabolism</keyword>
<dbReference type="PANTHER" id="PTHR43667">
    <property type="entry name" value="CYCLOPROPANE-FATTY-ACYL-PHOSPHOLIPID SYNTHASE"/>
    <property type="match status" value="1"/>
</dbReference>
<dbReference type="SUPFAM" id="SSF53335">
    <property type="entry name" value="S-adenosyl-L-methionine-dependent methyltransferases"/>
    <property type="match status" value="1"/>
</dbReference>
<evidence type="ECO:0000256" key="6">
    <source>
        <dbReference type="PIRSR" id="PIRSR003085-1"/>
    </source>
</evidence>
<accession>A0A927C0W5</accession>
<dbReference type="Proteomes" id="UP000610558">
    <property type="component" value="Unassembled WGS sequence"/>
</dbReference>
<comment type="caution">
    <text evidence="7">The sequence shown here is derived from an EMBL/GenBank/DDBJ whole genome shotgun (WGS) entry which is preliminary data.</text>
</comment>
<dbReference type="Gene3D" id="3.40.50.150">
    <property type="entry name" value="Vaccinia Virus protein VP39"/>
    <property type="match status" value="1"/>
</dbReference>
<dbReference type="CDD" id="cd02440">
    <property type="entry name" value="AdoMet_MTases"/>
    <property type="match status" value="1"/>
</dbReference>
<dbReference type="GO" id="GO:0008168">
    <property type="term" value="F:methyltransferase activity"/>
    <property type="evidence" value="ECO:0007669"/>
    <property type="project" value="UniProtKB-KW"/>
</dbReference>
<evidence type="ECO:0000256" key="4">
    <source>
        <dbReference type="ARBA" id="ARBA00022691"/>
    </source>
</evidence>
<evidence type="ECO:0000256" key="1">
    <source>
        <dbReference type="ARBA" id="ARBA00010815"/>
    </source>
</evidence>
<keyword evidence="2 7" id="KW-0489">Methyltransferase</keyword>
<protein>
    <submittedName>
        <fullName evidence="7">Class I SAM-dependent methyltransferase</fullName>
    </submittedName>
</protein>
<proteinExistence type="inferred from homology"/>
<name>A0A927C0W5_9GAMM</name>
<dbReference type="InterPro" id="IPR050723">
    <property type="entry name" value="CFA/CMAS"/>
</dbReference>
<gene>
    <name evidence="7" type="ORF">IB286_09295</name>
</gene>
<dbReference type="InterPro" id="IPR029063">
    <property type="entry name" value="SAM-dependent_MTases_sf"/>
</dbReference>
<keyword evidence="3" id="KW-0808">Transferase</keyword>
<dbReference type="InterPro" id="IPR003333">
    <property type="entry name" value="CMAS"/>
</dbReference>